<feature type="coiled-coil region" evidence="1">
    <location>
        <begin position="119"/>
        <end position="178"/>
    </location>
</feature>
<reference evidence="4" key="1">
    <citation type="submission" date="2022-02" db="EMBL/GenBank/DDBJ databases">
        <authorList>
            <person name="Henning P.M."/>
            <person name="McCubbin A.G."/>
            <person name="Shore J.S."/>
        </authorList>
    </citation>
    <scope>NUCLEOTIDE SEQUENCE</scope>
    <source>
        <strain evidence="4">F60SS</strain>
        <tissue evidence="4">Leaves</tissue>
    </source>
</reference>
<feature type="region of interest" description="Disordered" evidence="2">
    <location>
        <begin position="26"/>
        <end position="49"/>
    </location>
</feature>
<evidence type="ECO:0000256" key="3">
    <source>
        <dbReference type="SAM" id="Phobius"/>
    </source>
</evidence>
<keyword evidence="3" id="KW-1133">Transmembrane helix</keyword>
<keyword evidence="3" id="KW-0472">Membrane</keyword>
<evidence type="ECO:0000313" key="4">
    <source>
        <dbReference type="EMBL" id="KAJ4841554.1"/>
    </source>
</evidence>
<feature type="transmembrane region" description="Helical" evidence="3">
    <location>
        <begin position="96"/>
        <end position="115"/>
    </location>
</feature>
<dbReference type="OrthoDB" id="2021107at2759"/>
<gene>
    <name evidence="4" type="ORF">Tsubulata_042780</name>
</gene>
<keyword evidence="5" id="KW-1185">Reference proteome</keyword>
<sequence length="264" mass="29424">MFGARARHILGGRRWRLSQGRQFCNKDTIEPGKNNGHQGDSSRSSSSVGADKVVVGGSDVSRYHEVYQQLGSLDFMKAAKIIFSEPPNKKKFGLDFHLVQLFFACLPSLAVYLVAQYARSEMKRMDAELAERKKREEQEKLREELKAFEEKAKSDPVIREVKVRLDKLEETVKDIVVESKKQSGSNVPKPEEKGSEEKRLPPTESVNAHIKAESTKSEQDDHQSKPKPADLGGSPSQAKIIGSTPTRKDSQPDQEGTTQSGKTS</sequence>
<reference evidence="4" key="2">
    <citation type="journal article" date="2023" name="Plants (Basel)">
        <title>Annotation of the Turnera subulata (Passifloraceae) Draft Genome Reveals the S-Locus Evolved after the Divergence of Turneroideae from Passifloroideae in a Stepwise Manner.</title>
        <authorList>
            <person name="Henning P.M."/>
            <person name="Roalson E.H."/>
            <person name="Mir W."/>
            <person name="McCubbin A.G."/>
            <person name="Shore J.S."/>
        </authorList>
    </citation>
    <scope>NUCLEOTIDE SEQUENCE</scope>
    <source>
        <strain evidence="4">F60SS</strain>
    </source>
</reference>
<evidence type="ECO:0000256" key="2">
    <source>
        <dbReference type="SAM" id="MobiDB-lite"/>
    </source>
</evidence>
<keyword evidence="3" id="KW-0812">Transmembrane</keyword>
<feature type="compositionally biased region" description="Basic and acidic residues" evidence="2">
    <location>
        <begin position="189"/>
        <end position="201"/>
    </location>
</feature>
<dbReference type="Proteomes" id="UP001141552">
    <property type="component" value="Unassembled WGS sequence"/>
</dbReference>
<evidence type="ECO:0000256" key="1">
    <source>
        <dbReference type="SAM" id="Coils"/>
    </source>
</evidence>
<dbReference type="PANTHER" id="PTHR36339">
    <property type="entry name" value="F23A5.5"/>
    <property type="match status" value="1"/>
</dbReference>
<comment type="caution">
    <text evidence="4">The sequence shown here is derived from an EMBL/GenBank/DDBJ whole genome shotgun (WGS) entry which is preliminary data.</text>
</comment>
<keyword evidence="1" id="KW-0175">Coiled coil</keyword>
<accession>A0A9Q0G384</accession>
<dbReference type="EMBL" id="JAKUCV010002750">
    <property type="protein sequence ID" value="KAJ4841554.1"/>
    <property type="molecule type" value="Genomic_DNA"/>
</dbReference>
<feature type="compositionally biased region" description="Polar residues" evidence="2">
    <location>
        <begin position="253"/>
        <end position="264"/>
    </location>
</feature>
<dbReference type="AlphaFoldDB" id="A0A9Q0G384"/>
<organism evidence="4 5">
    <name type="scientific">Turnera subulata</name>
    <dbReference type="NCBI Taxonomy" id="218843"/>
    <lineage>
        <taxon>Eukaryota</taxon>
        <taxon>Viridiplantae</taxon>
        <taxon>Streptophyta</taxon>
        <taxon>Embryophyta</taxon>
        <taxon>Tracheophyta</taxon>
        <taxon>Spermatophyta</taxon>
        <taxon>Magnoliopsida</taxon>
        <taxon>eudicotyledons</taxon>
        <taxon>Gunneridae</taxon>
        <taxon>Pentapetalae</taxon>
        <taxon>rosids</taxon>
        <taxon>fabids</taxon>
        <taxon>Malpighiales</taxon>
        <taxon>Passifloraceae</taxon>
        <taxon>Turnera</taxon>
    </lineage>
</organism>
<feature type="region of interest" description="Disordered" evidence="2">
    <location>
        <begin position="179"/>
        <end position="264"/>
    </location>
</feature>
<feature type="compositionally biased region" description="Basic and acidic residues" evidence="2">
    <location>
        <begin position="210"/>
        <end position="228"/>
    </location>
</feature>
<proteinExistence type="predicted"/>
<protein>
    <submittedName>
        <fullName evidence="4">Uncharacterized protein</fullName>
    </submittedName>
</protein>
<name>A0A9Q0G384_9ROSI</name>
<dbReference type="PANTHER" id="PTHR36339:SF2">
    <property type="entry name" value="F23A5.5"/>
    <property type="match status" value="1"/>
</dbReference>
<evidence type="ECO:0000313" key="5">
    <source>
        <dbReference type="Proteomes" id="UP001141552"/>
    </source>
</evidence>